<dbReference type="NCBIfam" id="TIGR01764">
    <property type="entry name" value="excise"/>
    <property type="match status" value="1"/>
</dbReference>
<gene>
    <name evidence="2" type="ORF">DWW24_17200</name>
</gene>
<dbReference type="InterPro" id="IPR010093">
    <property type="entry name" value="SinI_DNA-bd"/>
</dbReference>
<organism evidence="2 3">
    <name type="scientific">Odoribacter splanchnicus</name>
    <dbReference type="NCBI Taxonomy" id="28118"/>
    <lineage>
        <taxon>Bacteria</taxon>
        <taxon>Pseudomonadati</taxon>
        <taxon>Bacteroidota</taxon>
        <taxon>Bacteroidia</taxon>
        <taxon>Bacteroidales</taxon>
        <taxon>Odoribacteraceae</taxon>
        <taxon>Odoribacter</taxon>
    </lineage>
</organism>
<dbReference type="SUPFAM" id="SSF46955">
    <property type="entry name" value="Putative DNA-binding domain"/>
    <property type="match status" value="1"/>
</dbReference>
<dbReference type="InterPro" id="IPR036388">
    <property type="entry name" value="WH-like_DNA-bd_sf"/>
</dbReference>
<evidence type="ECO:0000259" key="1">
    <source>
        <dbReference type="Pfam" id="PF12728"/>
    </source>
</evidence>
<dbReference type="GO" id="GO:0003677">
    <property type="term" value="F:DNA binding"/>
    <property type="evidence" value="ECO:0007669"/>
    <property type="project" value="UniProtKB-KW"/>
</dbReference>
<reference evidence="2 3" key="1">
    <citation type="submission" date="2018-08" db="EMBL/GenBank/DDBJ databases">
        <title>A genome reference for cultivated species of the human gut microbiota.</title>
        <authorList>
            <person name="Zou Y."/>
            <person name="Xue W."/>
            <person name="Luo G."/>
        </authorList>
    </citation>
    <scope>NUCLEOTIDE SEQUENCE [LARGE SCALE GENOMIC DNA]</scope>
    <source>
        <strain evidence="2 3">AF14-6AC</strain>
    </source>
</reference>
<dbReference type="AlphaFoldDB" id="A0A412W6S7"/>
<evidence type="ECO:0000313" key="3">
    <source>
        <dbReference type="Proteomes" id="UP000283426"/>
    </source>
</evidence>
<keyword evidence="2" id="KW-0238">DNA-binding</keyword>
<dbReference type="RefSeq" id="WP_118108467.1">
    <property type="nucleotide sequence ID" value="NZ_QRYW01000044.1"/>
</dbReference>
<feature type="domain" description="Helix-turn-helix" evidence="1">
    <location>
        <begin position="196"/>
        <end position="240"/>
    </location>
</feature>
<dbReference type="InterPro" id="IPR009061">
    <property type="entry name" value="DNA-bd_dom_put_sf"/>
</dbReference>
<dbReference type="Gene3D" id="1.10.10.10">
    <property type="entry name" value="Winged helix-like DNA-binding domain superfamily/Winged helix DNA-binding domain"/>
    <property type="match status" value="1"/>
</dbReference>
<name>A0A412W6S7_9BACT</name>
<dbReference type="Proteomes" id="UP000283426">
    <property type="component" value="Unassembled WGS sequence"/>
</dbReference>
<dbReference type="Pfam" id="PF12728">
    <property type="entry name" value="HTH_17"/>
    <property type="match status" value="1"/>
</dbReference>
<evidence type="ECO:0000313" key="2">
    <source>
        <dbReference type="EMBL" id="RGV19941.1"/>
    </source>
</evidence>
<dbReference type="InterPro" id="IPR041657">
    <property type="entry name" value="HTH_17"/>
</dbReference>
<sequence>MNYDLNMPLSDLVAKLLKGEADELHEEDLHAYMDNLTHGDKKGLQQALKEVEKSIVEWKDTYFVETYADKVRLYQQGKLKWTQRELDDLFYEEEFLRKEGKTGLTVDYLYNAIEKIGFINELHGDAIECAWQNNDIEFLRTQWEDLALDQIRALQAIINGMLRVTPTKSSNEVQSANRPEKQLKDYPEVFGIDVCCKITGYKKNTIYKLIAKNKIPHFRPGNDGRKLMFRREEILAWMIARRRETTEEFINSMDVRLAARNKSNSIITQKSSKK</sequence>
<protein>
    <submittedName>
        <fullName evidence="2">DNA-binding protein</fullName>
    </submittedName>
</protein>
<comment type="caution">
    <text evidence="2">The sequence shown here is derived from an EMBL/GenBank/DDBJ whole genome shotgun (WGS) entry which is preliminary data.</text>
</comment>
<dbReference type="EMBL" id="QRYW01000044">
    <property type="protein sequence ID" value="RGV19941.1"/>
    <property type="molecule type" value="Genomic_DNA"/>
</dbReference>
<accession>A0A412W6S7</accession>
<proteinExistence type="predicted"/>